<evidence type="ECO:0000256" key="4">
    <source>
        <dbReference type="ARBA" id="ARBA00022617"/>
    </source>
</evidence>
<keyword evidence="5" id="KW-0812">Transmembrane</keyword>
<keyword evidence="7" id="KW-1133">Transmembrane helix</keyword>
<keyword evidence="4 12" id="KW-0349">Heme</keyword>
<dbReference type="PRINTS" id="PR00385">
    <property type="entry name" value="P450"/>
</dbReference>
<evidence type="ECO:0000256" key="12">
    <source>
        <dbReference type="PIRSR" id="PIRSR602401-1"/>
    </source>
</evidence>
<protein>
    <submittedName>
        <fullName evidence="14">Cytochrome P450</fullName>
    </submittedName>
</protein>
<evidence type="ECO:0000256" key="13">
    <source>
        <dbReference type="RuleBase" id="RU000461"/>
    </source>
</evidence>
<comment type="similarity">
    <text evidence="3 13">Belongs to the cytochrome P450 family.</text>
</comment>
<accession>A0AAV8AL69</accession>
<evidence type="ECO:0000256" key="8">
    <source>
        <dbReference type="ARBA" id="ARBA00023002"/>
    </source>
</evidence>
<dbReference type="GO" id="GO:0016705">
    <property type="term" value="F:oxidoreductase activity, acting on paired donors, with incorporation or reduction of molecular oxygen"/>
    <property type="evidence" value="ECO:0007669"/>
    <property type="project" value="InterPro"/>
</dbReference>
<dbReference type="Gene3D" id="1.10.630.10">
    <property type="entry name" value="Cytochrome P450"/>
    <property type="match status" value="1"/>
</dbReference>
<evidence type="ECO:0000256" key="6">
    <source>
        <dbReference type="ARBA" id="ARBA00022723"/>
    </source>
</evidence>
<dbReference type="PANTHER" id="PTHR47953">
    <property type="entry name" value="OS08G0105600 PROTEIN"/>
    <property type="match status" value="1"/>
</dbReference>
<evidence type="ECO:0000256" key="9">
    <source>
        <dbReference type="ARBA" id="ARBA00023004"/>
    </source>
</evidence>
<dbReference type="Pfam" id="PF00067">
    <property type="entry name" value="p450"/>
    <property type="match status" value="1"/>
</dbReference>
<keyword evidence="15" id="KW-1185">Reference proteome</keyword>
<evidence type="ECO:0000256" key="7">
    <source>
        <dbReference type="ARBA" id="ARBA00022989"/>
    </source>
</evidence>
<gene>
    <name evidence="14" type="ORF">LUZ62_013106</name>
</gene>
<feature type="non-terminal residue" evidence="14">
    <location>
        <position position="1"/>
    </location>
</feature>
<dbReference type="AlphaFoldDB" id="A0AAV8AL69"/>
<dbReference type="GO" id="GO:0016020">
    <property type="term" value="C:membrane"/>
    <property type="evidence" value="ECO:0007669"/>
    <property type="project" value="UniProtKB-SubCell"/>
</dbReference>
<comment type="caution">
    <text evidence="14">The sequence shown here is derived from an EMBL/GenBank/DDBJ whole genome shotgun (WGS) entry which is preliminary data.</text>
</comment>
<proteinExistence type="inferred from homology"/>
<evidence type="ECO:0000256" key="11">
    <source>
        <dbReference type="ARBA" id="ARBA00023136"/>
    </source>
</evidence>
<keyword evidence="10 13" id="KW-0503">Monooxygenase</keyword>
<comment type="subcellular location">
    <subcellularLocation>
        <location evidence="2">Membrane</location>
        <topology evidence="2">Single-pass membrane protein</topology>
    </subcellularLocation>
</comment>
<evidence type="ECO:0000256" key="1">
    <source>
        <dbReference type="ARBA" id="ARBA00001971"/>
    </source>
</evidence>
<keyword evidence="9 12" id="KW-0408">Iron</keyword>
<dbReference type="InterPro" id="IPR017972">
    <property type="entry name" value="Cyt_P450_CS"/>
</dbReference>
<comment type="cofactor">
    <cofactor evidence="1 12">
        <name>heme</name>
        <dbReference type="ChEBI" id="CHEBI:30413"/>
    </cofactor>
</comment>
<evidence type="ECO:0000256" key="5">
    <source>
        <dbReference type="ARBA" id="ARBA00022692"/>
    </source>
</evidence>
<dbReference type="FunFam" id="1.10.630.10:FF:000126">
    <property type="entry name" value="Predicted protein"/>
    <property type="match status" value="1"/>
</dbReference>
<dbReference type="InterPro" id="IPR001128">
    <property type="entry name" value="Cyt_P450"/>
</dbReference>
<dbReference type="InterPro" id="IPR052306">
    <property type="entry name" value="CYP450_71D"/>
</dbReference>
<sequence length="207" mass="23002">DLFTGGTDTASTTIEWAMSELIKNPNILAKAQAELREVATENTNLDKNGPKGHHYLKLIIKETLRLHTPAPILLPRLCQETCQLLGYTIPSGTIIIVNAWALGRAGEYWNNAEKFIPERFENSSIDFKSNNFEFMPFGAGRRICPGVDFGMAIVEAALAKLLLHFDWKVPGGMRPEDLDMTETLGAVTTRKKPLSLIPVLRVPLLET</sequence>
<dbReference type="PANTHER" id="PTHR47953:SF19">
    <property type="entry name" value="OS06G0641600 PROTEIN"/>
    <property type="match status" value="1"/>
</dbReference>
<evidence type="ECO:0000313" key="14">
    <source>
        <dbReference type="EMBL" id="KAJ4730829.1"/>
    </source>
</evidence>
<dbReference type="PROSITE" id="PS00086">
    <property type="entry name" value="CYTOCHROME_P450"/>
    <property type="match status" value="1"/>
</dbReference>
<dbReference type="InterPro" id="IPR002401">
    <property type="entry name" value="Cyt_P450_E_grp-I"/>
</dbReference>
<evidence type="ECO:0000256" key="2">
    <source>
        <dbReference type="ARBA" id="ARBA00004167"/>
    </source>
</evidence>
<keyword evidence="6 12" id="KW-0479">Metal-binding</keyword>
<dbReference type="InterPro" id="IPR036396">
    <property type="entry name" value="Cyt_P450_sf"/>
</dbReference>
<evidence type="ECO:0000256" key="10">
    <source>
        <dbReference type="ARBA" id="ARBA00023033"/>
    </source>
</evidence>
<dbReference type="PRINTS" id="PR00463">
    <property type="entry name" value="EP450I"/>
</dbReference>
<reference evidence="14" key="1">
    <citation type="submission" date="2022-08" db="EMBL/GenBank/DDBJ databases">
        <authorList>
            <person name="Marques A."/>
        </authorList>
    </citation>
    <scope>NUCLEOTIDE SEQUENCE</scope>
    <source>
        <strain evidence="14">RhyPub2mFocal</strain>
        <tissue evidence="14">Leaves</tissue>
    </source>
</reference>
<keyword evidence="8 13" id="KW-0560">Oxidoreductase</keyword>
<keyword evidence="11" id="KW-0472">Membrane</keyword>
<dbReference type="GO" id="GO:0004497">
    <property type="term" value="F:monooxygenase activity"/>
    <property type="evidence" value="ECO:0007669"/>
    <property type="project" value="UniProtKB-KW"/>
</dbReference>
<dbReference type="GO" id="GO:0005506">
    <property type="term" value="F:iron ion binding"/>
    <property type="evidence" value="ECO:0007669"/>
    <property type="project" value="InterPro"/>
</dbReference>
<feature type="binding site" description="axial binding residue" evidence="12">
    <location>
        <position position="144"/>
    </location>
    <ligand>
        <name>heme</name>
        <dbReference type="ChEBI" id="CHEBI:30413"/>
    </ligand>
    <ligandPart>
        <name>Fe</name>
        <dbReference type="ChEBI" id="CHEBI:18248"/>
    </ligandPart>
</feature>
<dbReference type="SUPFAM" id="SSF48264">
    <property type="entry name" value="Cytochrome P450"/>
    <property type="match status" value="1"/>
</dbReference>
<dbReference type="Proteomes" id="UP001140206">
    <property type="component" value="Unassembled WGS sequence"/>
</dbReference>
<evidence type="ECO:0000313" key="15">
    <source>
        <dbReference type="Proteomes" id="UP001140206"/>
    </source>
</evidence>
<dbReference type="EMBL" id="JAMFTS010007867">
    <property type="protein sequence ID" value="KAJ4730829.1"/>
    <property type="molecule type" value="Genomic_DNA"/>
</dbReference>
<name>A0AAV8AL69_9POAL</name>
<dbReference type="GO" id="GO:0020037">
    <property type="term" value="F:heme binding"/>
    <property type="evidence" value="ECO:0007669"/>
    <property type="project" value="InterPro"/>
</dbReference>
<organism evidence="14 15">
    <name type="scientific">Rhynchospora pubera</name>
    <dbReference type="NCBI Taxonomy" id="906938"/>
    <lineage>
        <taxon>Eukaryota</taxon>
        <taxon>Viridiplantae</taxon>
        <taxon>Streptophyta</taxon>
        <taxon>Embryophyta</taxon>
        <taxon>Tracheophyta</taxon>
        <taxon>Spermatophyta</taxon>
        <taxon>Magnoliopsida</taxon>
        <taxon>Liliopsida</taxon>
        <taxon>Poales</taxon>
        <taxon>Cyperaceae</taxon>
        <taxon>Cyperoideae</taxon>
        <taxon>Rhynchosporeae</taxon>
        <taxon>Rhynchospora</taxon>
    </lineage>
</organism>
<evidence type="ECO:0000256" key="3">
    <source>
        <dbReference type="ARBA" id="ARBA00010617"/>
    </source>
</evidence>